<reference evidence="1 2" key="1">
    <citation type="journal article" date="2018" name="PLoS Genet.">
        <title>Population sequencing reveals clonal diversity and ancestral inbreeding in the grapevine cultivar Chardonnay.</title>
        <authorList>
            <person name="Roach M.J."/>
            <person name="Johnson D.L."/>
            <person name="Bohlmann J."/>
            <person name="van Vuuren H.J."/>
            <person name="Jones S.J."/>
            <person name="Pretorius I.S."/>
            <person name="Schmidt S.A."/>
            <person name="Borneman A.R."/>
        </authorList>
    </citation>
    <scope>NUCLEOTIDE SEQUENCE [LARGE SCALE GENOMIC DNA]</scope>
    <source>
        <strain evidence="2">cv. Chardonnay</strain>
        <tissue evidence="1">Leaf</tissue>
    </source>
</reference>
<protein>
    <submittedName>
        <fullName evidence="1">Uncharacterized protein</fullName>
    </submittedName>
</protein>
<proteinExistence type="predicted"/>
<comment type="caution">
    <text evidence="1">The sequence shown here is derived from an EMBL/GenBank/DDBJ whole genome shotgun (WGS) entry which is preliminary data.</text>
</comment>
<dbReference type="AlphaFoldDB" id="A0A438H0V0"/>
<gene>
    <name evidence="1" type="ORF">CK203_049733</name>
</gene>
<name>A0A438H0V0_VITVI</name>
<accession>A0A438H0V0</accession>
<evidence type="ECO:0000313" key="2">
    <source>
        <dbReference type="Proteomes" id="UP000288805"/>
    </source>
</evidence>
<dbReference type="Proteomes" id="UP000288805">
    <property type="component" value="Unassembled WGS sequence"/>
</dbReference>
<organism evidence="1 2">
    <name type="scientific">Vitis vinifera</name>
    <name type="common">Grape</name>
    <dbReference type="NCBI Taxonomy" id="29760"/>
    <lineage>
        <taxon>Eukaryota</taxon>
        <taxon>Viridiplantae</taxon>
        <taxon>Streptophyta</taxon>
        <taxon>Embryophyta</taxon>
        <taxon>Tracheophyta</taxon>
        <taxon>Spermatophyta</taxon>
        <taxon>Magnoliopsida</taxon>
        <taxon>eudicotyledons</taxon>
        <taxon>Gunneridae</taxon>
        <taxon>Pentapetalae</taxon>
        <taxon>rosids</taxon>
        <taxon>Vitales</taxon>
        <taxon>Vitaceae</taxon>
        <taxon>Viteae</taxon>
        <taxon>Vitis</taxon>
    </lineage>
</organism>
<dbReference type="EMBL" id="QGNW01000301">
    <property type="protein sequence ID" value="RVW78098.1"/>
    <property type="molecule type" value="Genomic_DNA"/>
</dbReference>
<evidence type="ECO:0000313" key="1">
    <source>
        <dbReference type="EMBL" id="RVW78098.1"/>
    </source>
</evidence>
<sequence>MIFSKEQFNAVLRFPLPALFKEFLHFTQIPPVFIHPNTVRVLMGCSIINMLYNLDLTLLEVFFVYSLKKVKNDIFSMSAHLPSLQLVTELPDSTKGGATGHVVVRGAWAGLLEHPARLFSPNYSLVVPGPELRGHLVDWVEKASFDRLSKLFEIDAKERQCKTLLTARNLTAVVREPQEYVINILPRKMPNEVVLGEHYIVKDLPIYEASKEADAEKLWTPHFSRPPCIAGMSGVELAIFISKARARLRNPDKTFMQVMR</sequence>